<keyword evidence="7" id="KW-1185">Reference proteome</keyword>
<keyword evidence="6" id="KW-0547">Nucleotide-binding</keyword>
<dbReference type="Pfam" id="PF02518">
    <property type="entry name" value="HATPase_c"/>
    <property type="match status" value="1"/>
</dbReference>
<comment type="caution">
    <text evidence="6">The sequence shown here is derived from an EMBL/GenBank/DDBJ whole genome shotgun (WGS) entry which is preliminary data.</text>
</comment>
<comment type="catalytic activity">
    <reaction evidence="1">
        <text>ATP + protein L-histidine = ADP + protein N-phospho-L-histidine.</text>
        <dbReference type="EC" id="2.7.13.3"/>
    </reaction>
</comment>
<evidence type="ECO:0000313" key="6">
    <source>
        <dbReference type="EMBL" id="GAA4419959.1"/>
    </source>
</evidence>
<dbReference type="Gene3D" id="2.60.120.10">
    <property type="entry name" value="Jelly Rolls"/>
    <property type="match status" value="1"/>
</dbReference>
<dbReference type="PROSITE" id="PS50042">
    <property type="entry name" value="CNMP_BINDING_3"/>
    <property type="match status" value="1"/>
</dbReference>
<dbReference type="EMBL" id="BAABHB010000019">
    <property type="protein sequence ID" value="GAA4419959.1"/>
    <property type="molecule type" value="Genomic_DNA"/>
</dbReference>
<dbReference type="Proteomes" id="UP001500936">
    <property type="component" value="Unassembled WGS sequence"/>
</dbReference>
<accession>A0ABP8KZR9</accession>
<dbReference type="PANTHER" id="PTHR43065">
    <property type="entry name" value="SENSOR HISTIDINE KINASE"/>
    <property type="match status" value="1"/>
</dbReference>
<dbReference type="CDD" id="cd00082">
    <property type="entry name" value="HisKA"/>
    <property type="match status" value="1"/>
</dbReference>
<evidence type="ECO:0000259" key="4">
    <source>
        <dbReference type="PROSITE" id="PS50042"/>
    </source>
</evidence>
<dbReference type="Gene3D" id="1.10.287.130">
    <property type="match status" value="1"/>
</dbReference>
<dbReference type="InterPro" id="IPR005467">
    <property type="entry name" value="His_kinase_dom"/>
</dbReference>
<evidence type="ECO:0000313" key="7">
    <source>
        <dbReference type="Proteomes" id="UP001500936"/>
    </source>
</evidence>
<evidence type="ECO:0000256" key="2">
    <source>
        <dbReference type="ARBA" id="ARBA00012438"/>
    </source>
</evidence>
<evidence type="ECO:0000256" key="3">
    <source>
        <dbReference type="ARBA" id="ARBA00022553"/>
    </source>
</evidence>
<dbReference type="SUPFAM" id="SSF55874">
    <property type="entry name" value="ATPase domain of HSP90 chaperone/DNA topoisomerase II/histidine kinase"/>
    <property type="match status" value="1"/>
</dbReference>
<dbReference type="PROSITE" id="PS50109">
    <property type="entry name" value="HIS_KIN"/>
    <property type="match status" value="1"/>
</dbReference>
<dbReference type="InterPro" id="IPR003661">
    <property type="entry name" value="HisK_dim/P_dom"/>
</dbReference>
<dbReference type="InterPro" id="IPR036890">
    <property type="entry name" value="HATPase_C_sf"/>
</dbReference>
<gene>
    <name evidence="6" type="ORF">GCM10023187_54810</name>
</gene>
<dbReference type="Gene3D" id="3.30.565.10">
    <property type="entry name" value="Histidine kinase-like ATPase, C-terminal domain"/>
    <property type="match status" value="1"/>
</dbReference>
<protein>
    <recommendedName>
        <fullName evidence="2">histidine kinase</fullName>
        <ecNumber evidence="2">2.7.13.3</ecNumber>
    </recommendedName>
</protein>
<dbReference type="SUPFAM" id="SSF51206">
    <property type="entry name" value="cAMP-binding domain-like"/>
    <property type="match status" value="1"/>
</dbReference>
<keyword evidence="3" id="KW-0597">Phosphoprotein</keyword>
<keyword evidence="6" id="KW-0067">ATP-binding</keyword>
<sequence length="469" mass="52704">MQPVTVADIRKIVALADLPDEHLQWILDHSEYGEYEDGTQLKKTGDEADVMIMVLDGKVSFYFDHHGRLVYYFYYANDALTGGVGGLFPYSRMKVYPGCSFAVGHLRCLKLHKNYFHELEQLNPEFIQRLIGYMTERAKLVATTKTQHEKVSALGQLAAGIAHELNNPVAAINRFAHELNKRIARNYELTKNLLSGHLTPDHIQRIQAWAEKKESDSAPTIKRTALQRMDYEDELSDWLEDNGIAERELAETLAEAGFSTEELESIHTELGHAAFIQVLPWLENLVSSHNMLQDLCDASSRVSHLVDSIKSHVQMDRSNALQPTNIHQDIDNTLTVLGFKVREKNIEVEKKFCSNLPSVPAYVGELNQVWTNLIDNAIYALPTNGRLTIETSCDPKIVTVSIVDNGVGIPEEIRSRIFDPFFTTKKVGEGTGIGLDIVNRVVKLHNGEITVNSTPGRTEFVVSLPIVQQ</sequence>
<dbReference type="InterPro" id="IPR018490">
    <property type="entry name" value="cNMP-bd_dom_sf"/>
</dbReference>
<proteinExistence type="predicted"/>
<dbReference type="InterPro" id="IPR004358">
    <property type="entry name" value="Sig_transdc_His_kin-like_C"/>
</dbReference>
<feature type="domain" description="Histidine kinase" evidence="5">
    <location>
        <begin position="301"/>
        <end position="468"/>
    </location>
</feature>
<dbReference type="GO" id="GO:0005524">
    <property type="term" value="F:ATP binding"/>
    <property type="evidence" value="ECO:0007669"/>
    <property type="project" value="UniProtKB-KW"/>
</dbReference>
<dbReference type="EC" id="2.7.13.3" evidence="2"/>
<organism evidence="6 7">
    <name type="scientific">Nibrella viscosa</name>
    <dbReference type="NCBI Taxonomy" id="1084524"/>
    <lineage>
        <taxon>Bacteria</taxon>
        <taxon>Pseudomonadati</taxon>
        <taxon>Bacteroidota</taxon>
        <taxon>Cytophagia</taxon>
        <taxon>Cytophagales</taxon>
        <taxon>Spirosomataceae</taxon>
        <taxon>Nibrella</taxon>
    </lineage>
</organism>
<dbReference type="InterPro" id="IPR014710">
    <property type="entry name" value="RmlC-like_jellyroll"/>
</dbReference>
<dbReference type="PRINTS" id="PR00344">
    <property type="entry name" value="BCTRLSENSOR"/>
</dbReference>
<reference evidence="7" key="1">
    <citation type="journal article" date="2019" name="Int. J. Syst. Evol. Microbiol.">
        <title>The Global Catalogue of Microorganisms (GCM) 10K type strain sequencing project: providing services to taxonomists for standard genome sequencing and annotation.</title>
        <authorList>
            <consortium name="The Broad Institute Genomics Platform"/>
            <consortium name="The Broad Institute Genome Sequencing Center for Infectious Disease"/>
            <person name="Wu L."/>
            <person name="Ma J."/>
        </authorList>
    </citation>
    <scope>NUCLEOTIDE SEQUENCE [LARGE SCALE GENOMIC DNA]</scope>
    <source>
        <strain evidence="7">JCM 17925</strain>
    </source>
</reference>
<evidence type="ECO:0000256" key="1">
    <source>
        <dbReference type="ARBA" id="ARBA00000085"/>
    </source>
</evidence>
<feature type="domain" description="Cyclic nucleotide-binding" evidence="4">
    <location>
        <begin position="14"/>
        <end position="137"/>
    </location>
</feature>
<dbReference type="InterPro" id="IPR000595">
    <property type="entry name" value="cNMP-bd_dom"/>
</dbReference>
<name>A0ABP8KZR9_9BACT</name>
<dbReference type="SMART" id="SM00387">
    <property type="entry name" value="HATPase_c"/>
    <property type="match status" value="1"/>
</dbReference>
<dbReference type="SUPFAM" id="SSF47384">
    <property type="entry name" value="Homodimeric domain of signal transducing histidine kinase"/>
    <property type="match status" value="1"/>
</dbReference>
<dbReference type="InterPro" id="IPR036097">
    <property type="entry name" value="HisK_dim/P_sf"/>
</dbReference>
<dbReference type="InterPro" id="IPR003594">
    <property type="entry name" value="HATPase_dom"/>
</dbReference>
<evidence type="ECO:0000259" key="5">
    <source>
        <dbReference type="PROSITE" id="PS50109"/>
    </source>
</evidence>
<dbReference type="PANTHER" id="PTHR43065:SF48">
    <property type="entry name" value="HISTIDINE KINASE"/>
    <property type="match status" value="1"/>
</dbReference>
<dbReference type="RefSeq" id="WP_345271272.1">
    <property type="nucleotide sequence ID" value="NZ_BAABHB010000019.1"/>
</dbReference>